<dbReference type="FunFam" id="3.40.50.300:FF:001091">
    <property type="entry name" value="Probable disease resistance protein At1g61300"/>
    <property type="match status" value="1"/>
</dbReference>
<evidence type="ECO:0000256" key="5">
    <source>
        <dbReference type="ARBA" id="ARBA00022821"/>
    </source>
</evidence>
<feature type="domain" description="Disease resistance N-terminal" evidence="8">
    <location>
        <begin position="19"/>
        <end position="108"/>
    </location>
</feature>
<keyword evidence="6" id="KW-0067">ATP-binding</keyword>
<keyword evidence="2" id="KW-0433">Leucine-rich repeat</keyword>
<name>A0AA88X0Z9_9ASTE</name>
<comment type="caution">
    <text evidence="11">The sequence shown here is derived from an EMBL/GenBank/DDBJ whole genome shotgun (WGS) entry which is preliminary data.</text>
</comment>
<dbReference type="Gene3D" id="1.10.10.10">
    <property type="entry name" value="Winged helix-like DNA-binding domain superfamily/Winged helix DNA-binding domain"/>
    <property type="match status" value="1"/>
</dbReference>
<dbReference type="GO" id="GO:0051607">
    <property type="term" value="P:defense response to virus"/>
    <property type="evidence" value="ECO:0007669"/>
    <property type="project" value="UniProtKB-ARBA"/>
</dbReference>
<evidence type="ECO:0000256" key="6">
    <source>
        <dbReference type="ARBA" id="ARBA00022840"/>
    </source>
</evidence>
<feature type="domain" description="Disease resistance R13L4/SHOC-2-like LRR" evidence="10">
    <location>
        <begin position="565"/>
        <end position="891"/>
    </location>
</feature>
<dbReference type="CDD" id="cd14798">
    <property type="entry name" value="RX-CC_like"/>
    <property type="match status" value="1"/>
</dbReference>
<keyword evidence="5" id="KW-0611">Plant defense</keyword>
<feature type="domain" description="NB-ARC" evidence="7">
    <location>
        <begin position="188"/>
        <end position="359"/>
    </location>
</feature>
<feature type="domain" description="Disease resistance protein winged helix" evidence="9">
    <location>
        <begin position="449"/>
        <end position="519"/>
    </location>
</feature>
<evidence type="ECO:0000259" key="7">
    <source>
        <dbReference type="Pfam" id="PF00931"/>
    </source>
</evidence>
<dbReference type="GO" id="GO:0043531">
    <property type="term" value="F:ADP binding"/>
    <property type="evidence" value="ECO:0007669"/>
    <property type="project" value="InterPro"/>
</dbReference>
<proteinExistence type="inferred from homology"/>
<dbReference type="Gene3D" id="1.20.5.4130">
    <property type="match status" value="1"/>
</dbReference>
<protein>
    <recommendedName>
        <fullName evidence="13">Disease resistance protein RPM1-like</fullName>
    </recommendedName>
</protein>
<dbReference type="InterPro" id="IPR036388">
    <property type="entry name" value="WH-like_DNA-bd_sf"/>
</dbReference>
<dbReference type="SUPFAM" id="SSF52058">
    <property type="entry name" value="L domain-like"/>
    <property type="match status" value="1"/>
</dbReference>
<dbReference type="InterPro" id="IPR044974">
    <property type="entry name" value="Disease_R_plants"/>
</dbReference>
<gene>
    <name evidence="11" type="ORF">RJ639_033285</name>
</gene>
<dbReference type="PANTHER" id="PTHR23155:SF1232">
    <property type="entry name" value="OS09G0270700 PROTEIN"/>
    <property type="match status" value="1"/>
</dbReference>
<dbReference type="InterPro" id="IPR032675">
    <property type="entry name" value="LRR_dom_sf"/>
</dbReference>
<dbReference type="SUPFAM" id="SSF52540">
    <property type="entry name" value="P-loop containing nucleoside triphosphate hydrolases"/>
    <property type="match status" value="1"/>
</dbReference>
<dbReference type="Pfam" id="PF23598">
    <property type="entry name" value="LRR_14"/>
    <property type="match status" value="1"/>
</dbReference>
<evidence type="ECO:0008006" key="13">
    <source>
        <dbReference type="Google" id="ProtNLM"/>
    </source>
</evidence>
<accession>A0AA88X0Z9</accession>
<dbReference type="EMBL" id="JAVXUP010000215">
    <property type="protein sequence ID" value="KAK3034000.1"/>
    <property type="molecule type" value="Genomic_DNA"/>
</dbReference>
<dbReference type="InterPro" id="IPR038005">
    <property type="entry name" value="RX-like_CC"/>
</dbReference>
<keyword evidence="12" id="KW-1185">Reference proteome</keyword>
<dbReference type="InterPro" id="IPR027417">
    <property type="entry name" value="P-loop_NTPase"/>
</dbReference>
<dbReference type="InterPro" id="IPR002182">
    <property type="entry name" value="NB-ARC"/>
</dbReference>
<keyword evidence="3" id="KW-0677">Repeat</keyword>
<dbReference type="InterPro" id="IPR041118">
    <property type="entry name" value="Rx_N"/>
</dbReference>
<evidence type="ECO:0000313" key="12">
    <source>
        <dbReference type="Proteomes" id="UP001188597"/>
    </source>
</evidence>
<dbReference type="Pfam" id="PF18052">
    <property type="entry name" value="Rx_N"/>
    <property type="match status" value="1"/>
</dbReference>
<dbReference type="Gene3D" id="3.40.50.300">
    <property type="entry name" value="P-loop containing nucleotide triphosphate hydrolases"/>
    <property type="match status" value="1"/>
</dbReference>
<dbReference type="GO" id="GO:0098542">
    <property type="term" value="P:defense response to other organism"/>
    <property type="evidence" value="ECO:0007669"/>
    <property type="project" value="TreeGrafter"/>
</dbReference>
<dbReference type="InterPro" id="IPR055414">
    <property type="entry name" value="LRR_R13L4/SHOC2-like"/>
</dbReference>
<dbReference type="Gene3D" id="3.80.10.10">
    <property type="entry name" value="Ribonuclease Inhibitor"/>
    <property type="match status" value="1"/>
</dbReference>
<evidence type="ECO:0000259" key="10">
    <source>
        <dbReference type="Pfam" id="PF23598"/>
    </source>
</evidence>
<dbReference type="Pfam" id="PF23559">
    <property type="entry name" value="WHD_DRP"/>
    <property type="match status" value="1"/>
</dbReference>
<dbReference type="PANTHER" id="PTHR23155">
    <property type="entry name" value="DISEASE RESISTANCE PROTEIN RP"/>
    <property type="match status" value="1"/>
</dbReference>
<dbReference type="AlphaFoldDB" id="A0AA88X0Z9"/>
<comment type="similarity">
    <text evidence="1">Belongs to the disease resistance NB-LRR family.</text>
</comment>
<evidence type="ECO:0000256" key="3">
    <source>
        <dbReference type="ARBA" id="ARBA00022737"/>
    </source>
</evidence>
<dbReference type="FunFam" id="1.10.10.10:FF:000322">
    <property type="entry name" value="Probable disease resistance protein At1g63360"/>
    <property type="match status" value="1"/>
</dbReference>
<evidence type="ECO:0000256" key="1">
    <source>
        <dbReference type="ARBA" id="ARBA00008894"/>
    </source>
</evidence>
<dbReference type="Proteomes" id="UP001188597">
    <property type="component" value="Unassembled WGS sequence"/>
</dbReference>
<keyword evidence="4" id="KW-0547">Nucleotide-binding</keyword>
<organism evidence="11 12">
    <name type="scientific">Escallonia herrerae</name>
    <dbReference type="NCBI Taxonomy" id="1293975"/>
    <lineage>
        <taxon>Eukaryota</taxon>
        <taxon>Viridiplantae</taxon>
        <taxon>Streptophyta</taxon>
        <taxon>Embryophyta</taxon>
        <taxon>Tracheophyta</taxon>
        <taxon>Spermatophyta</taxon>
        <taxon>Magnoliopsida</taxon>
        <taxon>eudicotyledons</taxon>
        <taxon>Gunneridae</taxon>
        <taxon>Pentapetalae</taxon>
        <taxon>asterids</taxon>
        <taxon>campanulids</taxon>
        <taxon>Escalloniales</taxon>
        <taxon>Escalloniaceae</taxon>
        <taxon>Escallonia</taxon>
    </lineage>
</organism>
<dbReference type="Gene3D" id="1.10.8.430">
    <property type="entry name" value="Helical domain of apoptotic protease-activating factors"/>
    <property type="match status" value="1"/>
</dbReference>
<dbReference type="InterPro" id="IPR042197">
    <property type="entry name" value="Apaf_helical"/>
</dbReference>
<dbReference type="GO" id="GO:0005524">
    <property type="term" value="F:ATP binding"/>
    <property type="evidence" value="ECO:0007669"/>
    <property type="project" value="UniProtKB-KW"/>
</dbReference>
<dbReference type="PRINTS" id="PR00364">
    <property type="entry name" value="DISEASERSIST"/>
</dbReference>
<dbReference type="InterPro" id="IPR058922">
    <property type="entry name" value="WHD_DRP"/>
</dbReference>
<dbReference type="Pfam" id="PF00931">
    <property type="entry name" value="NB-ARC"/>
    <property type="match status" value="1"/>
</dbReference>
<evidence type="ECO:0000256" key="2">
    <source>
        <dbReference type="ARBA" id="ARBA00022614"/>
    </source>
</evidence>
<evidence type="ECO:0000259" key="9">
    <source>
        <dbReference type="Pfam" id="PF23559"/>
    </source>
</evidence>
<sequence>MRARASVSGSGRTNMADGAVNFALDKLTTILLQKSSLLGDAHDEIEEIKLELESMRSFLVDAEKSKKSSELETWIMQVRNVSHQVEDVIDEFLHEKDTHQDRKGFKNFVQRVVNLPNQITARYKISSRLQKIKAKVHEVSERSKRYAFHAEGEPGSNKTAPNNWWQHHGGGELSAFADEDEIVGMDENKKTLMRWLTGQDRRRTVISIVGMGGLGKTTLVAKVYHDPEIKHLFDCWAWISVSQAKGVEELLISMVKEFLKANQVTVPINLGSMNYRQLGEMLIEYLHNKRYVIVLDDVWSIDLWTRIRNAFPNNNLGSRVIFTTRNENAATIVGPGIRVHRLEPLQESDAWTLFCKKAFWSHPDGSCPVELEALARGIVRKCEGLPLALVTIGRLMCSRNQTAVEWKKVYDSLTWSNNPMLERVNGILSLSFKDLEFELKHCFLYCCAFPEGFQIKRKKLIRLWVAEGFIIERKGMTMEERAEEYLAELNFRSMIQVTETNDAERAKTLRVHDVMRELAVTTSDKENFCTVYDGRESRLEGNIQRLSIYNRGKIVHLSKATSHSLRTLFVFETDIQSPFSLSALSSSFKFLRVLDLEGVSVEKVSGTLVGLFNLRYLNLRETKIRKLPKSMERLRNLQTLDVRNTNMEKLPSGITDMPRLRHLLCGNKDLNTKTSSFLRGMQVPARIGNIRCLQTLACIEAEEELIQQIGYLTELKRLGITRLRAVDGANLCASVQKMTSLHYLSLIAITEHEELQLEALYSPPLYIQKLTLVGKLQRLPHWMESRVNLTHLYLAFSGLDENILSSLNSLPTLVVLELKKAYQGKLLHFKAGEFGKLKKLKLLDLASLDEVTIEEGSLSSIRDLYLIRCEELKVLPEGIEHLTSLQKLHLEEMPEEFVQGIRSHTSNVLAKVRHIPTIIHVCLTEQGRAVESFSSQR</sequence>
<evidence type="ECO:0000259" key="8">
    <source>
        <dbReference type="Pfam" id="PF18052"/>
    </source>
</evidence>
<evidence type="ECO:0000313" key="11">
    <source>
        <dbReference type="EMBL" id="KAK3034000.1"/>
    </source>
</evidence>
<evidence type="ECO:0000256" key="4">
    <source>
        <dbReference type="ARBA" id="ARBA00022741"/>
    </source>
</evidence>
<reference evidence="11" key="1">
    <citation type="submission" date="2022-12" db="EMBL/GenBank/DDBJ databases">
        <title>Draft genome assemblies for two species of Escallonia (Escalloniales).</title>
        <authorList>
            <person name="Chanderbali A."/>
            <person name="Dervinis C."/>
            <person name="Anghel I."/>
            <person name="Soltis D."/>
            <person name="Soltis P."/>
            <person name="Zapata F."/>
        </authorList>
    </citation>
    <scope>NUCLEOTIDE SEQUENCE</scope>
    <source>
        <strain evidence="11">UCBG64.0493</strain>
        <tissue evidence="11">Leaf</tissue>
    </source>
</reference>